<evidence type="ECO:0000256" key="3">
    <source>
        <dbReference type="ARBA" id="ARBA00022475"/>
    </source>
</evidence>
<keyword evidence="10" id="KW-1185">Reference proteome</keyword>
<keyword evidence="3" id="KW-1003">Cell membrane</keyword>
<keyword evidence="5 7" id="KW-1133">Transmembrane helix</keyword>
<keyword evidence="2 7" id="KW-0813">Transport</keyword>
<feature type="transmembrane region" description="Helical" evidence="7">
    <location>
        <begin position="259"/>
        <end position="281"/>
    </location>
</feature>
<evidence type="ECO:0000256" key="4">
    <source>
        <dbReference type="ARBA" id="ARBA00022692"/>
    </source>
</evidence>
<feature type="domain" description="ABC transmembrane type-1" evidence="8">
    <location>
        <begin position="86"/>
        <end position="282"/>
    </location>
</feature>
<accession>A0ABP8W749</accession>
<dbReference type="RefSeq" id="WP_345376497.1">
    <property type="nucleotide sequence ID" value="NZ_BAABLM010000005.1"/>
</dbReference>
<evidence type="ECO:0000256" key="7">
    <source>
        <dbReference type="RuleBase" id="RU363032"/>
    </source>
</evidence>
<dbReference type="Pfam" id="PF00528">
    <property type="entry name" value="BPD_transp_1"/>
    <property type="match status" value="1"/>
</dbReference>
<dbReference type="CDD" id="cd06261">
    <property type="entry name" value="TM_PBP2"/>
    <property type="match status" value="1"/>
</dbReference>
<dbReference type="InterPro" id="IPR050366">
    <property type="entry name" value="BP-dependent_transpt_permease"/>
</dbReference>
<dbReference type="InterPro" id="IPR000515">
    <property type="entry name" value="MetI-like"/>
</dbReference>
<dbReference type="SUPFAM" id="SSF161098">
    <property type="entry name" value="MetI-like"/>
    <property type="match status" value="1"/>
</dbReference>
<name>A0ABP8W749_9MICO</name>
<evidence type="ECO:0000256" key="6">
    <source>
        <dbReference type="ARBA" id="ARBA00023136"/>
    </source>
</evidence>
<evidence type="ECO:0000313" key="10">
    <source>
        <dbReference type="Proteomes" id="UP001501295"/>
    </source>
</evidence>
<sequence length="289" mass="30017">MTTARLEIDALPAVVRPRGKVRTAGLRWGYFVPAAIVLLVAIIGPLVTPFSATAVVGGTSLAPGGKFLLGTDQNGMDVFSRVIAATRNDVVIALLATIGGTIAGIVVGVVGGMNEASRGIRGFLAGGLARVMDILQAVPAVLIGLVLVALFQSSIPTLIVALVLATLPGQAKLVRTEVLKVRSDAYVDASRMAGEREVFVLLRTVLPNSIRPAIENSSAVFGLAIIVTAVLGFLGVGIAPPTPEWGTMISLGASEALSLRWWGAAFPTVALVFTVSSFAIANTELLRRR</sequence>
<evidence type="ECO:0000256" key="5">
    <source>
        <dbReference type="ARBA" id="ARBA00022989"/>
    </source>
</evidence>
<evidence type="ECO:0000256" key="2">
    <source>
        <dbReference type="ARBA" id="ARBA00022448"/>
    </source>
</evidence>
<dbReference type="Proteomes" id="UP001501295">
    <property type="component" value="Unassembled WGS sequence"/>
</dbReference>
<protein>
    <submittedName>
        <fullName evidence="9">ABC transporter permease subunit</fullName>
    </submittedName>
</protein>
<feature type="transmembrane region" description="Helical" evidence="7">
    <location>
        <begin position="219"/>
        <end position="239"/>
    </location>
</feature>
<evidence type="ECO:0000313" key="9">
    <source>
        <dbReference type="EMBL" id="GAA4680843.1"/>
    </source>
</evidence>
<comment type="caution">
    <text evidence="9">The sequence shown here is derived from an EMBL/GenBank/DDBJ whole genome shotgun (WGS) entry which is preliminary data.</text>
</comment>
<proteinExistence type="inferred from homology"/>
<dbReference type="PROSITE" id="PS50928">
    <property type="entry name" value="ABC_TM1"/>
    <property type="match status" value="1"/>
</dbReference>
<dbReference type="PANTHER" id="PTHR43386">
    <property type="entry name" value="OLIGOPEPTIDE TRANSPORT SYSTEM PERMEASE PROTEIN APPC"/>
    <property type="match status" value="1"/>
</dbReference>
<dbReference type="PANTHER" id="PTHR43386:SF1">
    <property type="entry name" value="D,D-DIPEPTIDE TRANSPORT SYSTEM PERMEASE PROTEIN DDPC-RELATED"/>
    <property type="match status" value="1"/>
</dbReference>
<comment type="similarity">
    <text evidence="7">Belongs to the binding-protein-dependent transport system permease family.</text>
</comment>
<dbReference type="Gene3D" id="1.10.3720.10">
    <property type="entry name" value="MetI-like"/>
    <property type="match status" value="1"/>
</dbReference>
<evidence type="ECO:0000259" key="8">
    <source>
        <dbReference type="PROSITE" id="PS50928"/>
    </source>
</evidence>
<dbReference type="InterPro" id="IPR035906">
    <property type="entry name" value="MetI-like_sf"/>
</dbReference>
<organism evidence="9 10">
    <name type="scientific">Frondihabitans cladoniiphilus</name>
    <dbReference type="NCBI Taxonomy" id="715785"/>
    <lineage>
        <taxon>Bacteria</taxon>
        <taxon>Bacillati</taxon>
        <taxon>Actinomycetota</taxon>
        <taxon>Actinomycetes</taxon>
        <taxon>Micrococcales</taxon>
        <taxon>Microbacteriaceae</taxon>
        <taxon>Frondihabitans</taxon>
    </lineage>
</organism>
<feature type="transmembrane region" description="Helical" evidence="7">
    <location>
        <begin position="26"/>
        <end position="44"/>
    </location>
</feature>
<comment type="subcellular location">
    <subcellularLocation>
        <location evidence="1 7">Cell membrane</location>
        <topology evidence="1 7">Multi-pass membrane protein</topology>
    </subcellularLocation>
</comment>
<feature type="transmembrane region" description="Helical" evidence="7">
    <location>
        <begin position="90"/>
        <end position="114"/>
    </location>
</feature>
<keyword evidence="4 7" id="KW-0812">Transmembrane</keyword>
<reference evidence="10" key="1">
    <citation type="journal article" date="2019" name="Int. J. Syst. Evol. Microbiol.">
        <title>The Global Catalogue of Microorganisms (GCM) 10K type strain sequencing project: providing services to taxonomists for standard genome sequencing and annotation.</title>
        <authorList>
            <consortium name="The Broad Institute Genomics Platform"/>
            <consortium name="The Broad Institute Genome Sequencing Center for Infectious Disease"/>
            <person name="Wu L."/>
            <person name="Ma J."/>
        </authorList>
    </citation>
    <scope>NUCLEOTIDE SEQUENCE [LARGE SCALE GENOMIC DNA]</scope>
    <source>
        <strain evidence="10">JCM 18956</strain>
    </source>
</reference>
<feature type="transmembrane region" description="Helical" evidence="7">
    <location>
        <begin position="134"/>
        <end position="167"/>
    </location>
</feature>
<dbReference type="EMBL" id="BAABLM010000005">
    <property type="protein sequence ID" value="GAA4680843.1"/>
    <property type="molecule type" value="Genomic_DNA"/>
</dbReference>
<evidence type="ECO:0000256" key="1">
    <source>
        <dbReference type="ARBA" id="ARBA00004651"/>
    </source>
</evidence>
<feature type="transmembrane region" description="Helical" evidence="7">
    <location>
        <begin position="50"/>
        <end position="69"/>
    </location>
</feature>
<gene>
    <name evidence="9" type="ORF">GCM10025780_27690</name>
</gene>
<keyword evidence="6 7" id="KW-0472">Membrane</keyword>